<proteinExistence type="predicted"/>
<keyword evidence="3" id="KW-1185">Reference proteome</keyword>
<protein>
    <submittedName>
        <fullName evidence="2">Uncharacterized protein</fullName>
    </submittedName>
</protein>
<accession>A0ABZ2BSV7</accession>
<evidence type="ECO:0000256" key="1">
    <source>
        <dbReference type="SAM" id="MobiDB-lite"/>
    </source>
</evidence>
<reference evidence="2 3" key="1">
    <citation type="submission" date="2015-07" db="EMBL/GenBank/DDBJ databases">
        <authorList>
            <person name="Voget S."/>
            <person name="Dogs M."/>
            <person name="Brinkhoff T.H."/>
            <person name="Daniel R."/>
        </authorList>
    </citation>
    <scope>NUCLEOTIDE SEQUENCE [LARGE SCALE GENOMIC DNA]</scope>
    <source>
        <strain evidence="2 3">B14</strain>
    </source>
</reference>
<reference evidence="3" key="2">
    <citation type="submission" date="2024-01" db="EMBL/GenBank/DDBJ databases">
        <title>Roseobacter fucihabitans sp. nov., isolated from the brown alga Fucus spiralis.</title>
        <authorList>
            <person name="Hahnke S."/>
            <person name="Berger M."/>
            <person name="Schlingloff A."/>
            <person name="Athale I."/>
            <person name="Neumann-Schaal M."/>
            <person name="Adenaya A."/>
            <person name="Poehlein A."/>
            <person name="Daniel R."/>
            <person name="Pertersen J."/>
            <person name="Brinkhoff T."/>
        </authorList>
    </citation>
    <scope>NUCLEOTIDE SEQUENCE [LARGE SCALE GENOMIC DNA]</scope>
    <source>
        <strain evidence="3">B14</strain>
    </source>
</reference>
<evidence type="ECO:0000313" key="2">
    <source>
        <dbReference type="EMBL" id="WVX48282.1"/>
    </source>
</evidence>
<dbReference type="EMBL" id="CP143423">
    <property type="protein sequence ID" value="WVX48282.1"/>
    <property type="molecule type" value="Genomic_DNA"/>
</dbReference>
<feature type="region of interest" description="Disordered" evidence="1">
    <location>
        <begin position="96"/>
        <end position="122"/>
    </location>
</feature>
<organism evidence="2 3">
    <name type="scientific">Roseobacter fucihabitans</name>
    <dbReference type="NCBI Taxonomy" id="1537242"/>
    <lineage>
        <taxon>Bacteria</taxon>
        <taxon>Pseudomonadati</taxon>
        <taxon>Pseudomonadota</taxon>
        <taxon>Alphaproteobacteria</taxon>
        <taxon>Rhodobacterales</taxon>
        <taxon>Roseobacteraceae</taxon>
        <taxon>Roseobacter</taxon>
    </lineage>
</organism>
<name>A0ABZ2BSV7_9RHOB</name>
<gene>
    <name evidence="2" type="ORF">ROLI_013620</name>
</gene>
<evidence type="ECO:0000313" key="3">
    <source>
        <dbReference type="Proteomes" id="UP001318682"/>
    </source>
</evidence>
<sequence length="329" mass="35283">MSWYIDAMDGLGGLAFVSFRTADLRGGEIDFGAEAWVIEAPDFRPQPVASRAIGFAATGRGLQVGFSTDGDTEVAFQSLGSLGDFMRRTFLSGGGSDGAGGIVNPGGGPPDGGGGEGPLEGPPESLLVYASALLGFAERHQRLSATPQKDEGEATEEIRLGVATPAGGSGPGPFSQAFAMLFLQPDGTGRTRAASYRLMRYRVARFRRSGAPDDPLDILASLTVPGFVCLGTDGRCEKWRSVKDLFFGLLANPSLFLDAPYPKERIGLFLFAAAVQVHQGRLYDLVLNMRSASPEYIDFMRDVFEWLAPQMPRYAFRPDVEKAILNVAQ</sequence>
<dbReference type="Proteomes" id="UP001318682">
    <property type="component" value="Chromosome"/>
</dbReference>
<feature type="compositionally biased region" description="Gly residues" evidence="1">
    <location>
        <begin position="96"/>
        <end position="118"/>
    </location>
</feature>
<dbReference type="RefSeq" id="WP_187431191.1">
    <property type="nucleotide sequence ID" value="NZ_CP143423.1"/>
</dbReference>